<comment type="caution">
    <text evidence="2">The sequence shown here is derived from an EMBL/GenBank/DDBJ whole genome shotgun (WGS) entry which is preliminary data.</text>
</comment>
<evidence type="ECO:0000256" key="1">
    <source>
        <dbReference type="SAM" id="MobiDB-lite"/>
    </source>
</evidence>
<feature type="compositionally biased region" description="Acidic residues" evidence="1">
    <location>
        <begin position="141"/>
        <end position="151"/>
    </location>
</feature>
<accession>A0A9P4KDC8</accession>
<reference evidence="3" key="1">
    <citation type="journal article" date="2020" name="Stud. Mycol.">
        <title>101 Dothideomycetes genomes: A test case for predicting lifestyles and emergence of pathogens.</title>
        <authorList>
            <person name="Haridas S."/>
            <person name="Albert R."/>
            <person name="Binder M."/>
            <person name="Bloem J."/>
            <person name="LaButti K."/>
            <person name="Salamov A."/>
            <person name="Andreopoulos B."/>
            <person name="Baker S."/>
            <person name="Barry K."/>
            <person name="Bills G."/>
            <person name="Bluhm B."/>
            <person name="Cannon C."/>
            <person name="Castanera R."/>
            <person name="Culley D."/>
            <person name="Daum C."/>
            <person name="Ezra D."/>
            <person name="Gonzalez J."/>
            <person name="Henrissat B."/>
            <person name="Kuo A."/>
            <person name="Liang C."/>
            <person name="Lipzen A."/>
            <person name="Lutzoni F."/>
            <person name="Magnuson J."/>
            <person name="Mondo S."/>
            <person name="Nolan M."/>
            <person name="Ohm R."/>
            <person name="Pangilinan J."/>
            <person name="Park H.-J."/>
            <person name="Ramirez L."/>
            <person name="Alfaro M."/>
            <person name="Sun H."/>
            <person name="Tritt A."/>
            <person name="Yoshinaga Y."/>
            <person name="Zwiers L.-H."/>
            <person name="Turgeon B."/>
            <person name="Goodwin S."/>
            <person name="Spatafora J."/>
            <person name="Crous P."/>
            <person name="Grigoriev I."/>
        </authorList>
    </citation>
    <scope>NUCLEOTIDE SEQUENCE [LARGE SCALE GENOMIC DNA]</scope>
    <source>
        <strain evidence="3">CBS 304.66</strain>
    </source>
</reference>
<keyword evidence="3" id="KW-1185">Reference proteome</keyword>
<gene>
    <name evidence="2" type="ORF">CC78DRAFT_577906</name>
</gene>
<feature type="region of interest" description="Disordered" evidence="1">
    <location>
        <begin position="130"/>
        <end position="151"/>
    </location>
</feature>
<dbReference type="EMBL" id="ML986596">
    <property type="protein sequence ID" value="KAF2266596.1"/>
    <property type="molecule type" value="Genomic_DNA"/>
</dbReference>
<sequence>MILMALPSFSIASPQPALVSDAYTHLMPLHTLFLRQLSDLQTFTGQLGDIPASPITNSGNPERPFEVEGETFDQFSQAGQRSCDRQQNKCAEQANAQGNSGGFEVGDCDKQKEECNRAQDGAPVKDFATGLASQNIGPDPEFPDFDLICDA</sequence>
<evidence type="ECO:0000313" key="2">
    <source>
        <dbReference type="EMBL" id="KAF2266596.1"/>
    </source>
</evidence>
<dbReference type="AlphaFoldDB" id="A0A9P4KDC8"/>
<dbReference type="OrthoDB" id="2507450at2759"/>
<organism evidence="2 3">
    <name type="scientific">Lojkania enalia</name>
    <dbReference type="NCBI Taxonomy" id="147567"/>
    <lineage>
        <taxon>Eukaryota</taxon>
        <taxon>Fungi</taxon>
        <taxon>Dikarya</taxon>
        <taxon>Ascomycota</taxon>
        <taxon>Pezizomycotina</taxon>
        <taxon>Dothideomycetes</taxon>
        <taxon>Pleosporomycetidae</taxon>
        <taxon>Pleosporales</taxon>
        <taxon>Pleosporales incertae sedis</taxon>
        <taxon>Lojkania</taxon>
    </lineage>
</organism>
<name>A0A9P4KDC8_9PLEO</name>
<dbReference type="Proteomes" id="UP000800093">
    <property type="component" value="Unassembled WGS sequence"/>
</dbReference>
<protein>
    <submittedName>
        <fullName evidence="2">Uncharacterized protein</fullName>
    </submittedName>
</protein>
<evidence type="ECO:0000313" key="3">
    <source>
        <dbReference type="Proteomes" id="UP000800093"/>
    </source>
</evidence>
<proteinExistence type="predicted"/>